<evidence type="ECO:0000313" key="1">
    <source>
        <dbReference type="EMBL" id="KAJ3616178.1"/>
    </source>
</evidence>
<reference evidence="1" key="1">
    <citation type="journal article" date="2023" name="G3 (Bethesda)">
        <title>Whole genome assemblies of Zophobas morio and Tenebrio molitor.</title>
        <authorList>
            <person name="Kaur S."/>
            <person name="Stinson S.A."/>
            <person name="diCenzo G.C."/>
        </authorList>
    </citation>
    <scope>NUCLEOTIDE SEQUENCE</scope>
    <source>
        <strain evidence="1">QUZm001</strain>
    </source>
</reference>
<sequence>MGKNMLIIIPLSQRLWKIEALKNMSLVEEKGGSSMSPNTTYEDENFGGVPKYPTYKINFHIIPCNQYKLGALFKNIAVQVLAVLGYTHTCHSIS</sequence>
<name>A0AA38HH19_9CUCU</name>
<organism evidence="1 2">
    <name type="scientific">Zophobas morio</name>
    <dbReference type="NCBI Taxonomy" id="2755281"/>
    <lineage>
        <taxon>Eukaryota</taxon>
        <taxon>Metazoa</taxon>
        <taxon>Ecdysozoa</taxon>
        <taxon>Arthropoda</taxon>
        <taxon>Hexapoda</taxon>
        <taxon>Insecta</taxon>
        <taxon>Pterygota</taxon>
        <taxon>Neoptera</taxon>
        <taxon>Endopterygota</taxon>
        <taxon>Coleoptera</taxon>
        <taxon>Polyphaga</taxon>
        <taxon>Cucujiformia</taxon>
        <taxon>Tenebrionidae</taxon>
        <taxon>Zophobas</taxon>
    </lineage>
</organism>
<gene>
    <name evidence="1" type="ORF">Zmor_012020</name>
</gene>
<dbReference type="EMBL" id="JALNTZ010003711">
    <property type="protein sequence ID" value="KAJ3616178.1"/>
    <property type="molecule type" value="Genomic_DNA"/>
</dbReference>
<dbReference type="Proteomes" id="UP001168821">
    <property type="component" value="Unassembled WGS sequence"/>
</dbReference>
<evidence type="ECO:0000313" key="2">
    <source>
        <dbReference type="Proteomes" id="UP001168821"/>
    </source>
</evidence>
<comment type="caution">
    <text evidence="1">The sequence shown here is derived from an EMBL/GenBank/DDBJ whole genome shotgun (WGS) entry which is preliminary data.</text>
</comment>
<dbReference type="AlphaFoldDB" id="A0AA38HH19"/>
<accession>A0AA38HH19</accession>
<keyword evidence="2" id="KW-1185">Reference proteome</keyword>
<proteinExistence type="predicted"/>
<protein>
    <submittedName>
        <fullName evidence="1">Uncharacterized protein</fullName>
    </submittedName>
</protein>